<gene>
    <name evidence="7" type="ORF">HYFRA_00002935</name>
</gene>
<evidence type="ECO:0000256" key="5">
    <source>
        <dbReference type="SAM" id="MobiDB-lite"/>
    </source>
</evidence>
<dbReference type="Gene3D" id="3.30.40.10">
    <property type="entry name" value="Zinc/RING finger domain, C3HC4 (zinc finger)"/>
    <property type="match status" value="1"/>
</dbReference>
<protein>
    <recommendedName>
        <fullName evidence="6">RING-type domain-containing protein</fullName>
    </recommendedName>
</protein>
<evidence type="ECO:0000259" key="6">
    <source>
        <dbReference type="PROSITE" id="PS50089"/>
    </source>
</evidence>
<evidence type="ECO:0000313" key="8">
    <source>
        <dbReference type="Proteomes" id="UP000696280"/>
    </source>
</evidence>
<dbReference type="OrthoDB" id="8062037at2759"/>
<dbReference type="PROSITE" id="PS50089">
    <property type="entry name" value="ZF_RING_2"/>
    <property type="match status" value="1"/>
</dbReference>
<feature type="region of interest" description="Disordered" evidence="5">
    <location>
        <begin position="477"/>
        <end position="498"/>
    </location>
</feature>
<evidence type="ECO:0000256" key="1">
    <source>
        <dbReference type="ARBA" id="ARBA00022723"/>
    </source>
</evidence>
<evidence type="ECO:0000256" key="2">
    <source>
        <dbReference type="ARBA" id="ARBA00022771"/>
    </source>
</evidence>
<feature type="compositionally biased region" description="Low complexity" evidence="5">
    <location>
        <begin position="563"/>
        <end position="581"/>
    </location>
</feature>
<keyword evidence="1" id="KW-0479">Metal-binding</keyword>
<keyword evidence="2 4" id="KW-0863">Zinc-finger</keyword>
<evidence type="ECO:0000256" key="4">
    <source>
        <dbReference type="PROSITE-ProRule" id="PRU00175"/>
    </source>
</evidence>
<dbReference type="PANTHER" id="PTHR45969">
    <property type="entry name" value="RING ZINC FINGER PROTEIN-RELATED"/>
    <property type="match status" value="1"/>
</dbReference>
<feature type="domain" description="RING-type" evidence="6">
    <location>
        <begin position="139"/>
        <end position="182"/>
    </location>
</feature>
<comment type="caution">
    <text evidence="7">The sequence shown here is derived from an EMBL/GenBank/DDBJ whole genome shotgun (WGS) entry which is preliminary data.</text>
</comment>
<dbReference type="EMBL" id="CAJVRL010000038">
    <property type="protein sequence ID" value="CAG8950724.1"/>
    <property type="molecule type" value="Genomic_DNA"/>
</dbReference>
<dbReference type="InterPro" id="IPR001841">
    <property type="entry name" value="Znf_RING"/>
</dbReference>
<dbReference type="AlphaFoldDB" id="A0A9N9KNS3"/>
<keyword evidence="8" id="KW-1185">Reference proteome</keyword>
<dbReference type="Proteomes" id="UP000696280">
    <property type="component" value="Unassembled WGS sequence"/>
</dbReference>
<dbReference type="InterPro" id="IPR013083">
    <property type="entry name" value="Znf_RING/FYVE/PHD"/>
</dbReference>
<proteinExistence type="predicted"/>
<dbReference type="GO" id="GO:0008270">
    <property type="term" value="F:zinc ion binding"/>
    <property type="evidence" value="ECO:0007669"/>
    <property type="project" value="UniProtKB-KW"/>
</dbReference>
<feature type="compositionally biased region" description="Low complexity" evidence="5">
    <location>
        <begin position="477"/>
        <end position="497"/>
    </location>
</feature>
<keyword evidence="3" id="KW-0862">Zinc</keyword>
<evidence type="ECO:0000256" key="3">
    <source>
        <dbReference type="ARBA" id="ARBA00022833"/>
    </source>
</evidence>
<dbReference type="PANTHER" id="PTHR45969:SF69">
    <property type="entry name" value="FINGER DOMAIN PROTEIN, PUTATIVE (AFU_ORTHOLOGUE AFUA_3G12190)-RELATED"/>
    <property type="match status" value="1"/>
</dbReference>
<feature type="compositionally biased region" description="Acidic residues" evidence="5">
    <location>
        <begin position="552"/>
        <end position="562"/>
    </location>
</feature>
<accession>A0A9N9KNS3</accession>
<organism evidence="7 8">
    <name type="scientific">Hymenoscyphus fraxineus</name>
    <dbReference type="NCBI Taxonomy" id="746836"/>
    <lineage>
        <taxon>Eukaryota</taxon>
        <taxon>Fungi</taxon>
        <taxon>Dikarya</taxon>
        <taxon>Ascomycota</taxon>
        <taxon>Pezizomycotina</taxon>
        <taxon>Leotiomycetes</taxon>
        <taxon>Helotiales</taxon>
        <taxon>Helotiaceae</taxon>
        <taxon>Hymenoscyphus</taxon>
    </lineage>
</organism>
<evidence type="ECO:0000313" key="7">
    <source>
        <dbReference type="EMBL" id="CAG8950724.1"/>
    </source>
</evidence>
<feature type="region of interest" description="Disordered" evidence="5">
    <location>
        <begin position="547"/>
        <end position="581"/>
    </location>
</feature>
<sequence>MLKPDKIMRAENTWCGHSRCKYMFDKESNRVDNDPTRLRTRLDRRRDIARSEFEMQRLMRPELQIEEDMKTAMQRAINQAAYKKDLLKPENQGPDFHVLDVCKLADGKLDQVLPGLLVACTPTPSPTPTPSGELEPDDCAICSEPMMPDEDVAHLPCSRKHQFHRRCIINYLKLQKSCPMCRTEWKIYCFGGFEPPTSGFSMTDVVSPPPTTPFRQPCPVQVGGFIQNGARESEQRQMLVFESTAALADIWGERNDPAALQQERNEWQREQDARVSRWQTRLETATAELIAAMQEQEQDLTTLQELWDNVNSVRESADSGDLTARADALALELLRGDYRRAWLTRDDIQRDADSIATMMTDELLDDGVLESVGYAERRDREDPQDLEILRVVLAARQAIMRLTENTTYHVQLNNLQNNVGTWIYANWEQSNLEEVGVLQERAQALVAAQEENERNAAADSAQRAARDLFRSRQAAAAAAAAAQQQPGEQQADGQPDPDIQEMTAAIGEMDADTDQEPEVPAQELEVAIEAAIGEMDAVTDQELEAAVQADLLEAEEDREDSEQSNTAEAEGPEEAPAPAED</sequence>
<name>A0A9N9KNS3_9HELO</name>
<dbReference type="GO" id="GO:0061630">
    <property type="term" value="F:ubiquitin protein ligase activity"/>
    <property type="evidence" value="ECO:0007669"/>
    <property type="project" value="TreeGrafter"/>
</dbReference>
<dbReference type="SUPFAM" id="SSF57850">
    <property type="entry name" value="RING/U-box"/>
    <property type="match status" value="1"/>
</dbReference>
<dbReference type="Pfam" id="PF13639">
    <property type="entry name" value="zf-RING_2"/>
    <property type="match status" value="1"/>
</dbReference>
<dbReference type="GO" id="GO:0016567">
    <property type="term" value="P:protein ubiquitination"/>
    <property type="evidence" value="ECO:0007669"/>
    <property type="project" value="TreeGrafter"/>
</dbReference>
<dbReference type="SMART" id="SM00184">
    <property type="entry name" value="RING"/>
    <property type="match status" value="1"/>
</dbReference>
<reference evidence="7" key="1">
    <citation type="submission" date="2021-07" db="EMBL/GenBank/DDBJ databases">
        <authorList>
            <person name="Durling M."/>
        </authorList>
    </citation>
    <scope>NUCLEOTIDE SEQUENCE</scope>
</reference>